<dbReference type="Proteomes" id="UP000827549">
    <property type="component" value="Chromosome 4"/>
</dbReference>
<gene>
    <name evidence="2" type="ORF">LOC62_04G005579</name>
</gene>
<dbReference type="AlphaFoldDB" id="A0AAF1BIX6"/>
<reference evidence="2" key="1">
    <citation type="submission" date="2023-10" db="EMBL/GenBank/DDBJ databases">
        <authorList>
            <person name="Noh H."/>
        </authorList>
    </citation>
    <scope>NUCLEOTIDE SEQUENCE</scope>
    <source>
        <strain evidence="2">DUCC4014</strain>
    </source>
</reference>
<feature type="compositionally biased region" description="Polar residues" evidence="1">
    <location>
        <begin position="223"/>
        <end position="232"/>
    </location>
</feature>
<sequence length="261" mass="28902">MDAVPLIGTIPATVSPEQKADRLRAFWHSGRRILAQLDAFTKRCDRKYEGPSQRWPDLDETTRLAIRDVRRKAVERCENYKYTRRDILDKVFGKNNWDPIETDMVEWREGMANHDPALDLNGGKMAPGPQPARPANESVISYRAVRPMPSRGRLVSRNAHVSTSSGVQRKVIEVPAAAKPYEPSPSPSLPQYGEDEVPLTVQMPGISSPATARESPQRPSIVVGTSTWSQGSLWEESDAVVPRTAIKSIGSDDSLSSDLTA</sequence>
<keyword evidence="3" id="KW-1185">Reference proteome</keyword>
<dbReference type="GeneID" id="87808808"/>
<name>A0AAF1BIX6_9TREE</name>
<dbReference type="RefSeq" id="XP_062628109.1">
    <property type="nucleotide sequence ID" value="XM_062772125.1"/>
</dbReference>
<evidence type="ECO:0000256" key="1">
    <source>
        <dbReference type="SAM" id="MobiDB-lite"/>
    </source>
</evidence>
<feature type="region of interest" description="Disordered" evidence="1">
    <location>
        <begin position="201"/>
        <end position="235"/>
    </location>
</feature>
<evidence type="ECO:0000313" key="2">
    <source>
        <dbReference type="EMBL" id="WOO82077.1"/>
    </source>
</evidence>
<accession>A0AAF1BIX6</accession>
<evidence type="ECO:0000313" key="3">
    <source>
        <dbReference type="Proteomes" id="UP000827549"/>
    </source>
</evidence>
<protein>
    <submittedName>
        <fullName evidence="2">Uncharacterized protein</fullName>
    </submittedName>
</protein>
<dbReference type="EMBL" id="CP086717">
    <property type="protein sequence ID" value="WOO82077.1"/>
    <property type="molecule type" value="Genomic_DNA"/>
</dbReference>
<proteinExistence type="predicted"/>
<organism evidence="2 3">
    <name type="scientific">Vanrija pseudolonga</name>
    <dbReference type="NCBI Taxonomy" id="143232"/>
    <lineage>
        <taxon>Eukaryota</taxon>
        <taxon>Fungi</taxon>
        <taxon>Dikarya</taxon>
        <taxon>Basidiomycota</taxon>
        <taxon>Agaricomycotina</taxon>
        <taxon>Tremellomycetes</taxon>
        <taxon>Trichosporonales</taxon>
        <taxon>Trichosporonaceae</taxon>
        <taxon>Vanrija</taxon>
    </lineage>
</organism>